<feature type="transmembrane region" description="Helical" evidence="1">
    <location>
        <begin position="115"/>
        <end position="133"/>
    </location>
</feature>
<evidence type="ECO:0000313" key="3">
    <source>
        <dbReference type="Proteomes" id="UP000643403"/>
    </source>
</evidence>
<feature type="transmembrane region" description="Helical" evidence="1">
    <location>
        <begin position="57"/>
        <end position="78"/>
    </location>
</feature>
<accession>A0ABQ3C6L6</accession>
<reference evidence="3" key="1">
    <citation type="journal article" date="2019" name="Int. J. Syst. Evol. Microbiol.">
        <title>The Global Catalogue of Microorganisms (GCM) 10K type strain sequencing project: providing services to taxonomists for standard genome sequencing and annotation.</title>
        <authorList>
            <consortium name="The Broad Institute Genomics Platform"/>
            <consortium name="The Broad Institute Genome Sequencing Center for Infectious Disease"/>
            <person name="Wu L."/>
            <person name="Ma J."/>
        </authorList>
    </citation>
    <scope>NUCLEOTIDE SEQUENCE [LARGE SCALE GENOMIC DNA]</scope>
    <source>
        <strain evidence="3">KCTC 22558</strain>
    </source>
</reference>
<name>A0ABQ3C6L6_9GAMM</name>
<sequence length="185" mass="19441">MHALAQDPVRVPAPIAGRLAVTAVVAIAEAAHLAWEATHGGIVSHHMLGDPSMPAMWNGWGLLVLPAIAWFASARLVHSSGGSWRLQPAALLRLAAAMCAGIAMSAAFAAGRSDIAGYVLLGIALSGLFVRVYRIEYLLGFALGMAYTFGALIPTIIGAAIALASAAIWFGPWRMVRYVVRRAGR</sequence>
<organism evidence="2 3">
    <name type="scientific">Cognatilysobacter xinjiangensis</name>
    <dbReference type="NCBI Taxonomy" id="546892"/>
    <lineage>
        <taxon>Bacteria</taxon>
        <taxon>Pseudomonadati</taxon>
        <taxon>Pseudomonadota</taxon>
        <taxon>Gammaproteobacteria</taxon>
        <taxon>Lysobacterales</taxon>
        <taxon>Lysobacteraceae</taxon>
        <taxon>Cognatilysobacter</taxon>
    </lineage>
</organism>
<protein>
    <submittedName>
        <fullName evidence="2">Uncharacterized protein</fullName>
    </submittedName>
</protein>
<comment type="caution">
    <text evidence="2">The sequence shown here is derived from an EMBL/GenBank/DDBJ whole genome shotgun (WGS) entry which is preliminary data.</text>
</comment>
<keyword evidence="1" id="KW-0812">Transmembrane</keyword>
<dbReference type="RefSeq" id="WP_189448952.1">
    <property type="nucleotide sequence ID" value="NZ_BMXY01000002.1"/>
</dbReference>
<keyword evidence="3" id="KW-1185">Reference proteome</keyword>
<gene>
    <name evidence="2" type="ORF">GCM10008101_16870</name>
</gene>
<dbReference type="EMBL" id="BMXY01000002">
    <property type="protein sequence ID" value="GGZ63930.1"/>
    <property type="molecule type" value="Genomic_DNA"/>
</dbReference>
<keyword evidence="1" id="KW-0472">Membrane</keyword>
<feature type="transmembrane region" description="Helical" evidence="1">
    <location>
        <begin position="90"/>
        <end position="109"/>
    </location>
</feature>
<evidence type="ECO:0000313" key="2">
    <source>
        <dbReference type="EMBL" id="GGZ63930.1"/>
    </source>
</evidence>
<dbReference type="Proteomes" id="UP000643403">
    <property type="component" value="Unassembled WGS sequence"/>
</dbReference>
<feature type="transmembrane region" description="Helical" evidence="1">
    <location>
        <begin position="145"/>
        <end position="170"/>
    </location>
</feature>
<proteinExistence type="predicted"/>
<evidence type="ECO:0000256" key="1">
    <source>
        <dbReference type="SAM" id="Phobius"/>
    </source>
</evidence>
<keyword evidence="1" id="KW-1133">Transmembrane helix</keyword>